<organism evidence="2 3">
    <name type="scientific">Taxus chinensis</name>
    <name type="common">Chinese yew</name>
    <name type="synonym">Taxus wallichiana var. chinensis</name>
    <dbReference type="NCBI Taxonomy" id="29808"/>
    <lineage>
        <taxon>Eukaryota</taxon>
        <taxon>Viridiplantae</taxon>
        <taxon>Streptophyta</taxon>
        <taxon>Embryophyta</taxon>
        <taxon>Tracheophyta</taxon>
        <taxon>Spermatophyta</taxon>
        <taxon>Pinopsida</taxon>
        <taxon>Pinidae</taxon>
        <taxon>Conifers II</taxon>
        <taxon>Cupressales</taxon>
        <taxon>Taxaceae</taxon>
        <taxon>Taxus</taxon>
    </lineage>
</organism>
<evidence type="ECO:0000313" key="2">
    <source>
        <dbReference type="EMBL" id="KAH9330508.1"/>
    </source>
</evidence>
<gene>
    <name evidence="2" type="ORF">KI387_002616</name>
</gene>
<evidence type="ECO:0000256" key="1">
    <source>
        <dbReference type="SAM" id="MobiDB-lite"/>
    </source>
</evidence>
<feature type="compositionally biased region" description="Polar residues" evidence="1">
    <location>
        <begin position="62"/>
        <end position="78"/>
    </location>
</feature>
<protein>
    <submittedName>
        <fullName evidence="2">Uncharacterized protein</fullName>
    </submittedName>
</protein>
<feature type="region of interest" description="Disordered" evidence="1">
    <location>
        <begin position="9"/>
        <end position="30"/>
    </location>
</feature>
<name>A0AA38GXX8_TAXCH</name>
<dbReference type="Proteomes" id="UP000824469">
    <property type="component" value="Unassembled WGS sequence"/>
</dbReference>
<sequence length="85" mass="9637">MHVLEKNCKSFRGKREAATPVSRRTAKASGIREKRQHLAELETAVAEERFTTLRLGVWKISSGSNRSNVCSDSRNGVSRKSEWVY</sequence>
<evidence type="ECO:0000313" key="3">
    <source>
        <dbReference type="Proteomes" id="UP000824469"/>
    </source>
</evidence>
<keyword evidence="3" id="KW-1185">Reference proteome</keyword>
<feature type="region of interest" description="Disordered" evidence="1">
    <location>
        <begin position="62"/>
        <end position="85"/>
    </location>
</feature>
<dbReference type="AlphaFoldDB" id="A0AA38GXX8"/>
<proteinExistence type="predicted"/>
<comment type="caution">
    <text evidence="2">The sequence shown here is derived from an EMBL/GenBank/DDBJ whole genome shotgun (WGS) entry which is preliminary data.</text>
</comment>
<accession>A0AA38GXX8</accession>
<reference evidence="2 3" key="1">
    <citation type="journal article" date="2021" name="Nat. Plants">
        <title>The Taxus genome provides insights into paclitaxel biosynthesis.</title>
        <authorList>
            <person name="Xiong X."/>
            <person name="Gou J."/>
            <person name="Liao Q."/>
            <person name="Li Y."/>
            <person name="Zhou Q."/>
            <person name="Bi G."/>
            <person name="Li C."/>
            <person name="Du R."/>
            <person name="Wang X."/>
            <person name="Sun T."/>
            <person name="Guo L."/>
            <person name="Liang H."/>
            <person name="Lu P."/>
            <person name="Wu Y."/>
            <person name="Zhang Z."/>
            <person name="Ro D.K."/>
            <person name="Shang Y."/>
            <person name="Huang S."/>
            <person name="Yan J."/>
        </authorList>
    </citation>
    <scope>NUCLEOTIDE SEQUENCE [LARGE SCALE GENOMIC DNA]</scope>
    <source>
        <strain evidence="2">Ta-2019</strain>
    </source>
</reference>
<feature type="non-terminal residue" evidence="2">
    <location>
        <position position="85"/>
    </location>
</feature>
<dbReference type="EMBL" id="JAHRHJ020000001">
    <property type="protein sequence ID" value="KAH9330508.1"/>
    <property type="molecule type" value="Genomic_DNA"/>
</dbReference>